<dbReference type="InterPro" id="IPR001173">
    <property type="entry name" value="Glyco_trans_2-like"/>
</dbReference>
<evidence type="ECO:0000259" key="1">
    <source>
        <dbReference type="Pfam" id="PF00535"/>
    </source>
</evidence>
<accession>A0A7W5YEE4</accession>
<comment type="caution">
    <text evidence="2">The sequence shown here is derived from an EMBL/GenBank/DDBJ whole genome shotgun (WGS) entry which is preliminary data.</text>
</comment>
<feature type="domain" description="Glycosyltransferase 2-like" evidence="1">
    <location>
        <begin position="10"/>
        <end position="59"/>
    </location>
</feature>
<dbReference type="PANTHER" id="PTHR22916:SF3">
    <property type="entry name" value="UDP-GLCNAC:BETAGAL BETA-1,3-N-ACETYLGLUCOSAMINYLTRANSFERASE-LIKE PROTEIN 1"/>
    <property type="match status" value="1"/>
</dbReference>
<gene>
    <name evidence="2" type="ORF">FHS60_001766</name>
</gene>
<dbReference type="AlphaFoldDB" id="A0A7W5YEE4"/>
<dbReference type="EMBL" id="JACICA010000010">
    <property type="protein sequence ID" value="MBB3703284.1"/>
    <property type="molecule type" value="Genomic_DNA"/>
</dbReference>
<dbReference type="SUPFAM" id="SSF53448">
    <property type="entry name" value="Nucleotide-diphospho-sugar transferases"/>
    <property type="match status" value="1"/>
</dbReference>
<dbReference type="Gene3D" id="3.90.550.10">
    <property type="entry name" value="Spore Coat Polysaccharide Biosynthesis Protein SpsA, Chain A"/>
    <property type="match status" value="1"/>
</dbReference>
<protein>
    <submittedName>
        <fullName evidence="2">Glycosyltransferase involved in cell wall biosynthesis</fullName>
    </submittedName>
</protein>
<proteinExistence type="predicted"/>
<reference evidence="2 3" key="1">
    <citation type="submission" date="2020-08" db="EMBL/GenBank/DDBJ databases">
        <title>Genomic Encyclopedia of Type Strains, Phase IV (KMG-IV): sequencing the most valuable type-strain genomes for metagenomic binning, comparative biology and taxonomic classification.</title>
        <authorList>
            <person name="Goeker M."/>
        </authorList>
    </citation>
    <scope>NUCLEOTIDE SEQUENCE [LARGE SCALE GENOMIC DNA]</scope>
    <source>
        <strain evidence="2 3">DSM 22548</strain>
    </source>
</reference>
<evidence type="ECO:0000313" key="2">
    <source>
        <dbReference type="EMBL" id="MBB3703284.1"/>
    </source>
</evidence>
<evidence type="ECO:0000313" key="3">
    <source>
        <dbReference type="Proteomes" id="UP000541425"/>
    </source>
</evidence>
<organism evidence="2 3">
    <name type="scientific">Alloprevotella rava</name>
    <dbReference type="NCBI Taxonomy" id="671218"/>
    <lineage>
        <taxon>Bacteria</taxon>
        <taxon>Pseudomonadati</taxon>
        <taxon>Bacteroidota</taxon>
        <taxon>Bacteroidia</taxon>
        <taxon>Bacteroidales</taxon>
        <taxon>Prevotellaceae</taxon>
        <taxon>Alloprevotella</taxon>
    </lineage>
</organism>
<dbReference type="Proteomes" id="UP000541425">
    <property type="component" value="Unassembled WGS sequence"/>
</dbReference>
<dbReference type="GO" id="GO:0016758">
    <property type="term" value="F:hexosyltransferase activity"/>
    <property type="evidence" value="ECO:0007669"/>
    <property type="project" value="UniProtKB-ARBA"/>
</dbReference>
<name>A0A7W5YEE4_9BACT</name>
<keyword evidence="2" id="KW-0808">Transferase</keyword>
<dbReference type="InterPro" id="IPR029044">
    <property type="entry name" value="Nucleotide-diphossugar_trans"/>
</dbReference>
<dbReference type="CDD" id="cd00761">
    <property type="entry name" value="Glyco_tranf_GTA_type"/>
    <property type="match status" value="1"/>
</dbReference>
<dbReference type="PANTHER" id="PTHR22916">
    <property type="entry name" value="GLYCOSYLTRANSFERASE"/>
    <property type="match status" value="1"/>
</dbReference>
<dbReference type="Pfam" id="PF00535">
    <property type="entry name" value="Glycos_transf_2"/>
    <property type="match status" value="1"/>
</dbReference>
<dbReference type="RefSeq" id="WP_183697522.1">
    <property type="nucleotide sequence ID" value="NZ_JACICA010000010.1"/>
</dbReference>
<sequence>MNNDKSPLVSVLLPVYNAEEYLYEAMESILAQTYSNFEVVVIDDGSSDGSTTICIKKYHYEDSFLFITFCLITSD</sequence>